<dbReference type="EMBL" id="CASHSV030000513">
    <property type="protein sequence ID" value="CAJ2665748.1"/>
    <property type="molecule type" value="Genomic_DNA"/>
</dbReference>
<name>A0ACB0LBJ7_TRIPR</name>
<gene>
    <name evidence="1" type="ORF">MILVUS5_LOCUS30655</name>
</gene>
<protein>
    <submittedName>
        <fullName evidence="1">Uncharacterized protein</fullName>
    </submittedName>
</protein>
<accession>A0ACB0LBJ7</accession>
<reference evidence="1" key="1">
    <citation type="submission" date="2023-10" db="EMBL/GenBank/DDBJ databases">
        <authorList>
            <person name="Rodriguez Cubillos JULIANA M."/>
            <person name="De Vega J."/>
        </authorList>
    </citation>
    <scope>NUCLEOTIDE SEQUENCE</scope>
</reference>
<dbReference type="Proteomes" id="UP001177021">
    <property type="component" value="Unassembled WGS sequence"/>
</dbReference>
<comment type="caution">
    <text evidence="1">The sequence shown here is derived from an EMBL/GenBank/DDBJ whole genome shotgun (WGS) entry which is preliminary data.</text>
</comment>
<keyword evidence="2" id="KW-1185">Reference proteome</keyword>
<organism evidence="1 2">
    <name type="scientific">Trifolium pratense</name>
    <name type="common">Red clover</name>
    <dbReference type="NCBI Taxonomy" id="57577"/>
    <lineage>
        <taxon>Eukaryota</taxon>
        <taxon>Viridiplantae</taxon>
        <taxon>Streptophyta</taxon>
        <taxon>Embryophyta</taxon>
        <taxon>Tracheophyta</taxon>
        <taxon>Spermatophyta</taxon>
        <taxon>Magnoliopsida</taxon>
        <taxon>eudicotyledons</taxon>
        <taxon>Gunneridae</taxon>
        <taxon>Pentapetalae</taxon>
        <taxon>rosids</taxon>
        <taxon>fabids</taxon>
        <taxon>Fabales</taxon>
        <taxon>Fabaceae</taxon>
        <taxon>Papilionoideae</taxon>
        <taxon>50 kb inversion clade</taxon>
        <taxon>NPAAA clade</taxon>
        <taxon>Hologalegina</taxon>
        <taxon>IRL clade</taxon>
        <taxon>Trifolieae</taxon>
        <taxon>Trifolium</taxon>
    </lineage>
</organism>
<evidence type="ECO:0000313" key="1">
    <source>
        <dbReference type="EMBL" id="CAJ2665748.1"/>
    </source>
</evidence>
<proteinExistence type="predicted"/>
<evidence type="ECO:0000313" key="2">
    <source>
        <dbReference type="Proteomes" id="UP001177021"/>
    </source>
</evidence>
<sequence>MSKYLMNSGVALKVPKKIVPNNVVDVVLKHCISLDLKLYGQDIVYCKHCNNVVPGGFYRFICHLTGMENVEACEHLGDDARKEMLEFHTTLQEVNEKGCVGVGEKREGNEVADGSSRDSFKRRRVGSQAYGVDNKNEKTSREEACRAIAKFFYNNAIPFRALWSSEFKTMCDMVSRHGVGFKPPDYDEISKKYLAEEVKLTKEALEEHRAMWKITGCSIMVDGWADKENWSVLNFLVNSPKGTFFLKSIDVSESDRDSSDKLFKMMDDIVEEVGEENVVQVVTFISPAFKAAGEMLMAKRTRLYWTPCATHCIEVILQDFEDNIHIHAETMKMCQRVAFFFMMRPSLKSLLQQFTKEIDTSLFLGITTCDSLYLTLCSFHDNKRGLIRLFTSKEWKSSEFTEMGKWAEDVVLDKEFWKNVRICYKSTNRLLFALGLANLTKEPAMGFIYDEMEKAKEEIRMGLSEGGVERESLMLTQQIIDECWDQKVYSPLHAAGYYLNPQFHDRPGLRDDIKIKHGLQQCITRMVADPEERSKIETQLDDFDKEANDFSHPIASITSAEEIPAIWWASFADGQPELQKFAIRVLSLTSSSYGGPGLQSAFEMARGNSLSQKTPTDVLFVMANSELGIEKKAPLEINLDDDGTVDTLDLDTPCLKPQDDVGIADLHDENANGDGNKDEDDDEDGDEN</sequence>